<reference evidence="9" key="1">
    <citation type="journal article" date="2018" name="Nat. Microbiol.">
        <title>Leveraging single-cell genomics to expand the fungal tree of life.</title>
        <authorList>
            <person name="Ahrendt S.R."/>
            <person name="Quandt C.A."/>
            <person name="Ciobanu D."/>
            <person name="Clum A."/>
            <person name="Salamov A."/>
            <person name="Andreopoulos B."/>
            <person name="Cheng J.F."/>
            <person name="Woyke T."/>
            <person name="Pelin A."/>
            <person name="Henrissat B."/>
            <person name="Reynolds N.K."/>
            <person name="Benny G.L."/>
            <person name="Smith M.E."/>
            <person name="James T.Y."/>
            <person name="Grigoriev I.V."/>
        </authorList>
    </citation>
    <scope>NUCLEOTIDE SEQUENCE [LARGE SCALE GENOMIC DNA]</scope>
    <source>
        <strain evidence="9">ATCC 52028</strain>
    </source>
</reference>
<keyword evidence="5" id="KW-0963">Cytoplasm</keyword>
<dbReference type="GO" id="GO:0031021">
    <property type="term" value="C:interphase microtubule organizing center"/>
    <property type="evidence" value="ECO:0007669"/>
    <property type="project" value="TreeGrafter"/>
</dbReference>
<dbReference type="OrthoDB" id="48571at2759"/>
<evidence type="ECO:0000313" key="8">
    <source>
        <dbReference type="EMBL" id="RKP04225.1"/>
    </source>
</evidence>
<evidence type="ECO:0000256" key="2">
    <source>
        <dbReference type="ARBA" id="ARBA00004267"/>
    </source>
</evidence>
<feature type="non-terminal residue" evidence="8">
    <location>
        <position position="1"/>
    </location>
</feature>
<evidence type="ECO:0000256" key="7">
    <source>
        <dbReference type="ARBA" id="ARBA00029810"/>
    </source>
</evidence>
<comment type="function">
    <text evidence="1">Required for gamma-tubulin complex recruitment to the microtubule organizing center (MTOC).</text>
</comment>
<proteinExistence type="inferred from homology"/>
<dbReference type="Proteomes" id="UP000274922">
    <property type="component" value="Unassembled WGS sequence"/>
</dbReference>
<dbReference type="GO" id="GO:0000931">
    <property type="term" value="C:gamma-tubulin ring complex"/>
    <property type="evidence" value="ECO:0007669"/>
    <property type="project" value="InterPro"/>
</dbReference>
<evidence type="ECO:0000256" key="4">
    <source>
        <dbReference type="ARBA" id="ARBA00016992"/>
    </source>
</evidence>
<sequence length="50" mass="5210">IDLLHAVGTLLNVGLDRAQLATCIDLCAAGVNPEALAAAVRELQREARAL</sequence>
<evidence type="ECO:0000313" key="9">
    <source>
        <dbReference type="Proteomes" id="UP000274922"/>
    </source>
</evidence>
<dbReference type="GO" id="GO:0005819">
    <property type="term" value="C:spindle"/>
    <property type="evidence" value="ECO:0007669"/>
    <property type="project" value="TreeGrafter"/>
</dbReference>
<protein>
    <recommendedName>
        <fullName evidence="4">Mitotic-spindle organizing protein 1</fullName>
    </recommendedName>
    <alternativeName>
        <fullName evidence="7">Mitotic-spindle organizing protein associated with a ring of gamma-tubulin 1</fullName>
    </alternativeName>
</protein>
<comment type="similarity">
    <text evidence="3">Belongs to the MOZART1 family.</text>
</comment>
<dbReference type="PANTHER" id="PTHR28520:SF2">
    <property type="entry name" value="MITOTIC-SPINDLE ORGANIZING PROTEIN 1"/>
    <property type="match status" value="1"/>
</dbReference>
<dbReference type="AlphaFoldDB" id="A0A4P9XF70"/>
<evidence type="ECO:0000256" key="6">
    <source>
        <dbReference type="ARBA" id="ARBA00023212"/>
    </source>
</evidence>
<keyword evidence="9" id="KW-1185">Reference proteome</keyword>
<feature type="non-terminal residue" evidence="8">
    <location>
        <position position="50"/>
    </location>
</feature>
<dbReference type="Pfam" id="PF12554">
    <property type="entry name" value="MOZART1"/>
    <property type="match status" value="1"/>
</dbReference>
<dbReference type="GO" id="GO:0051415">
    <property type="term" value="P:microtubule nucleation by interphase microtubule organizing center"/>
    <property type="evidence" value="ECO:0007669"/>
    <property type="project" value="TreeGrafter"/>
</dbReference>
<keyword evidence="6" id="KW-0206">Cytoskeleton</keyword>
<dbReference type="GO" id="GO:0090307">
    <property type="term" value="P:mitotic spindle assembly"/>
    <property type="evidence" value="ECO:0007669"/>
    <property type="project" value="TreeGrafter"/>
</dbReference>
<comment type="subcellular location">
    <subcellularLocation>
        <location evidence="2">Cytoplasm</location>
        <location evidence="2">Cytoskeleton</location>
        <location evidence="2">Microtubule organizing center</location>
    </subcellularLocation>
</comment>
<evidence type="ECO:0000256" key="1">
    <source>
        <dbReference type="ARBA" id="ARBA00003060"/>
    </source>
</evidence>
<name>A0A4P9XF70_9FUNG</name>
<evidence type="ECO:0000256" key="5">
    <source>
        <dbReference type="ARBA" id="ARBA00022490"/>
    </source>
</evidence>
<dbReference type="InterPro" id="IPR022214">
    <property type="entry name" value="MZT1"/>
</dbReference>
<dbReference type="GO" id="GO:0033566">
    <property type="term" value="P:gamma-tubulin complex localization"/>
    <property type="evidence" value="ECO:0007669"/>
    <property type="project" value="InterPro"/>
</dbReference>
<evidence type="ECO:0000256" key="3">
    <source>
        <dbReference type="ARBA" id="ARBA00011015"/>
    </source>
</evidence>
<organism evidence="8 9">
    <name type="scientific">Caulochytrium protostelioides</name>
    <dbReference type="NCBI Taxonomy" id="1555241"/>
    <lineage>
        <taxon>Eukaryota</taxon>
        <taxon>Fungi</taxon>
        <taxon>Fungi incertae sedis</taxon>
        <taxon>Chytridiomycota</taxon>
        <taxon>Chytridiomycota incertae sedis</taxon>
        <taxon>Chytridiomycetes</taxon>
        <taxon>Caulochytriales</taxon>
        <taxon>Caulochytriaceae</taxon>
        <taxon>Caulochytrium</taxon>
    </lineage>
</organism>
<accession>A0A4P9XF70</accession>
<dbReference type="EMBL" id="ML014112">
    <property type="protein sequence ID" value="RKP04225.1"/>
    <property type="molecule type" value="Genomic_DNA"/>
</dbReference>
<gene>
    <name evidence="8" type="ORF">CXG81DRAFT_2627</name>
</gene>
<dbReference type="PANTHER" id="PTHR28520">
    <property type="entry name" value="MITOTIC-SPINDLE ORGANIZING PROTEIN 1"/>
    <property type="match status" value="1"/>
</dbReference>
<dbReference type="STRING" id="1555241.A0A4P9XF70"/>